<evidence type="ECO:0008006" key="4">
    <source>
        <dbReference type="Google" id="ProtNLM"/>
    </source>
</evidence>
<gene>
    <name evidence="2" type="ORF">H9865_06605</name>
</gene>
<evidence type="ECO:0000313" key="2">
    <source>
        <dbReference type="EMBL" id="HIX05755.1"/>
    </source>
</evidence>
<feature type="transmembrane region" description="Helical" evidence="1">
    <location>
        <begin position="137"/>
        <end position="155"/>
    </location>
</feature>
<evidence type="ECO:0000256" key="1">
    <source>
        <dbReference type="SAM" id="Phobius"/>
    </source>
</evidence>
<keyword evidence="1" id="KW-0472">Membrane</keyword>
<comment type="caution">
    <text evidence="2">The sequence shown here is derived from an EMBL/GenBank/DDBJ whole genome shotgun (WGS) entry which is preliminary data.</text>
</comment>
<feature type="transmembrane region" description="Helical" evidence="1">
    <location>
        <begin position="12"/>
        <end position="29"/>
    </location>
</feature>
<accession>A0A9D2AEC2</accession>
<keyword evidence="1" id="KW-0812">Transmembrane</keyword>
<evidence type="ECO:0000313" key="3">
    <source>
        <dbReference type="Proteomes" id="UP000824193"/>
    </source>
</evidence>
<name>A0A9D2AEC2_9FIRM</name>
<reference evidence="2" key="1">
    <citation type="journal article" date="2021" name="PeerJ">
        <title>Extensive microbial diversity within the chicken gut microbiome revealed by metagenomics and culture.</title>
        <authorList>
            <person name="Gilroy R."/>
            <person name="Ravi A."/>
            <person name="Getino M."/>
            <person name="Pursley I."/>
            <person name="Horton D.L."/>
            <person name="Alikhan N.F."/>
            <person name="Baker D."/>
            <person name="Gharbi K."/>
            <person name="Hall N."/>
            <person name="Watson M."/>
            <person name="Adriaenssens E.M."/>
            <person name="Foster-Nyarko E."/>
            <person name="Jarju S."/>
            <person name="Secka A."/>
            <person name="Antonio M."/>
            <person name="Oren A."/>
            <person name="Chaudhuri R.R."/>
            <person name="La Ragione R."/>
            <person name="Hildebrand F."/>
            <person name="Pallen M.J."/>
        </authorList>
    </citation>
    <scope>NUCLEOTIDE SEQUENCE</scope>
    <source>
        <strain evidence="2">2239</strain>
    </source>
</reference>
<reference evidence="2" key="2">
    <citation type="submission" date="2021-04" db="EMBL/GenBank/DDBJ databases">
        <authorList>
            <person name="Gilroy R."/>
        </authorList>
    </citation>
    <scope>NUCLEOTIDE SEQUENCE</scope>
    <source>
        <strain evidence="2">2239</strain>
    </source>
</reference>
<protein>
    <recommendedName>
        <fullName evidence="4">Beta-carotene 15,15'-monooxygenase</fullName>
    </recommendedName>
</protein>
<keyword evidence="1" id="KW-1133">Transmembrane helix</keyword>
<dbReference type="Proteomes" id="UP000824193">
    <property type="component" value="Unassembled WGS sequence"/>
</dbReference>
<feature type="transmembrane region" description="Helical" evidence="1">
    <location>
        <begin position="227"/>
        <end position="250"/>
    </location>
</feature>
<feature type="transmembrane region" description="Helical" evidence="1">
    <location>
        <begin position="106"/>
        <end position="125"/>
    </location>
</feature>
<proteinExistence type="predicted"/>
<sequence>MEILLQKKILRVIVSLVLALVSVVFLSGLTSSPEFHKSTLAALEEKQSTVLELSAASAAASAAITLIPGDVATPIANKLADLSSHFILVLCAILLEKYLLTITGTITFSLLVPLACILYVMYVLFDWKSLQTLATKLALFGLLIFFVIPASVHVSDMIEATYQTSIEATIDTAATIVDEIEEDADSSEKDDDGFLAGLVSSVTESVTGAISRITDKAGEMVNRFIEALAIMLVTCCIIPILVLLSFVWFAKILLAVDLPINYFSIHQGIKNNLFAKKTKNAQ</sequence>
<dbReference type="AlphaFoldDB" id="A0A9D2AEC2"/>
<dbReference type="EMBL" id="DXFW01000020">
    <property type="protein sequence ID" value="HIX05755.1"/>
    <property type="molecule type" value="Genomic_DNA"/>
</dbReference>
<organism evidence="2 3">
    <name type="scientific">Candidatus Allofournierella pullicola</name>
    <dbReference type="NCBI Taxonomy" id="2838596"/>
    <lineage>
        <taxon>Bacteria</taxon>
        <taxon>Bacillati</taxon>
        <taxon>Bacillota</taxon>
        <taxon>Clostridia</taxon>
        <taxon>Eubacteriales</taxon>
        <taxon>Oscillospiraceae</taxon>
        <taxon>Allofournierella</taxon>
    </lineage>
</organism>